<organism evidence="1 2">
    <name type="scientific">Algoriphagus aquaeductus</name>
    <dbReference type="NCBI Taxonomy" id="475299"/>
    <lineage>
        <taxon>Bacteria</taxon>
        <taxon>Pseudomonadati</taxon>
        <taxon>Bacteroidota</taxon>
        <taxon>Cytophagia</taxon>
        <taxon>Cytophagales</taxon>
        <taxon>Cyclobacteriaceae</taxon>
        <taxon>Algoriphagus</taxon>
    </lineage>
</organism>
<keyword evidence="2" id="KW-1185">Reference proteome</keyword>
<evidence type="ECO:0000313" key="1">
    <source>
        <dbReference type="EMBL" id="PZV77542.1"/>
    </source>
</evidence>
<accession>A0A326RLD9</accession>
<proteinExistence type="predicted"/>
<dbReference type="EMBL" id="QKTX01000020">
    <property type="protein sequence ID" value="PZV77542.1"/>
    <property type="molecule type" value="Genomic_DNA"/>
</dbReference>
<dbReference type="AlphaFoldDB" id="A0A326RLD9"/>
<name>A0A326RLD9_9BACT</name>
<reference evidence="1 2" key="1">
    <citation type="submission" date="2018-06" db="EMBL/GenBank/DDBJ databases">
        <title>Genomic Encyclopedia of Archaeal and Bacterial Type Strains, Phase II (KMG-II): from individual species to whole genera.</title>
        <authorList>
            <person name="Goeker M."/>
        </authorList>
    </citation>
    <scope>NUCLEOTIDE SEQUENCE [LARGE SCALE GENOMIC DNA]</scope>
    <source>
        <strain evidence="1 2">T4</strain>
    </source>
</reference>
<comment type="caution">
    <text evidence="1">The sequence shown here is derived from an EMBL/GenBank/DDBJ whole genome shotgun (WGS) entry which is preliminary data.</text>
</comment>
<gene>
    <name evidence="1" type="ORF">CLV31_12010</name>
</gene>
<sequence>MIERHYKIATSQSYHIYAIDLDKKEGESILTAIYLR</sequence>
<dbReference type="Proteomes" id="UP000248917">
    <property type="component" value="Unassembled WGS sequence"/>
</dbReference>
<protein>
    <submittedName>
        <fullName evidence="1">Uncharacterized protein</fullName>
    </submittedName>
</protein>
<evidence type="ECO:0000313" key="2">
    <source>
        <dbReference type="Proteomes" id="UP000248917"/>
    </source>
</evidence>